<dbReference type="RefSeq" id="WP_015649555.1">
    <property type="nucleotide sequence ID" value="NZ_BSAM01000039.1"/>
</dbReference>
<gene>
    <name evidence="1" type="ORF">CAZ10_26380</name>
</gene>
<protein>
    <submittedName>
        <fullName evidence="1">Uncharacterized protein</fullName>
    </submittedName>
</protein>
<accession>A0A241XJU6</accession>
<dbReference type="EMBL" id="NFFZ01000017">
    <property type="protein sequence ID" value="OTI57387.1"/>
    <property type="molecule type" value="Genomic_DNA"/>
</dbReference>
<comment type="caution">
    <text evidence="1">The sequence shown here is derived from an EMBL/GenBank/DDBJ whole genome shotgun (WGS) entry which is preliminary data.</text>
</comment>
<dbReference type="Proteomes" id="UP000194857">
    <property type="component" value="Unassembled WGS sequence"/>
</dbReference>
<sequence length="79" mass="8765">MDPITINLVILAASYILSSVLAPKPQKPKPAAFDAADFPLCEEGEDQAVVFGQCWSKSWMVLTVERRRMKAIKTKASKK</sequence>
<reference evidence="1 2" key="1">
    <citation type="submission" date="2017-05" db="EMBL/GenBank/DDBJ databases">
        <authorList>
            <person name="Song R."/>
            <person name="Chenine A.L."/>
            <person name="Ruprecht R.M."/>
        </authorList>
    </citation>
    <scope>NUCLEOTIDE SEQUENCE [LARGE SCALE GENOMIC DNA]</scope>
    <source>
        <strain evidence="1 2">S567_C10_BS</strain>
    </source>
</reference>
<organism evidence="1 2">
    <name type="scientific">Pseudomonas aeruginosa</name>
    <dbReference type="NCBI Taxonomy" id="287"/>
    <lineage>
        <taxon>Bacteria</taxon>
        <taxon>Pseudomonadati</taxon>
        <taxon>Pseudomonadota</taxon>
        <taxon>Gammaproteobacteria</taxon>
        <taxon>Pseudomonadales</taxon>
        <taxon>Pseudomonadaceae</taxon>
        <taxon>Pseudomonas</taxon>
    </lineage>
</organism>
<evidence type="ECO:0000313" key="2">
    <source>
        <dbReference type="Proteomes" id="UP000194857"/>
    </source>
</evidence>
<evidence type="ECO:0000313" key="1">
    <source>
        <dbReference type="EMBL" id="OTI57387.1"/>
    </source>
</evidence>
<proteinExistence type="predicted"/>
<name>A0A241XJU6_PSEAI</name>
<dbReference type="AlphaFoldDB" id="A0A241XJU6"/>